<evidence type="ECO:0000256" key="1">
    <source>
        <dbReference type="ARBA" id="ARBA00022857"/>
    </source>
</evidence>
<evidence type="ECO:0000256" key="2">
    <source>
        <dbReference type="ARBA" id="ARBA00023002"/>
    </source>
</evidence>
<gene>
    <name evidence="4" type="ORF">FA740_19210</name>
</gene>
<dbReference type="InterPro" id="IPR036291">
    <property type="entry name" value="NAD(P)-bd_dom_sf"/>
</dbReference>
<proteinExistence type="predicted"/>
<name>A0A4U0QLG4_9RHOB</name>
<keyword evidence="5" id="KW-1185">Reference proteome</keyword>
<organism evidence="4 5">
    <name type="scientific">Paracoccus hibiscisoli</name>
    <dbReference type="NCBI Taxonomy" id="2023261"/>
    <lineage>
        <taxon>Bacteria</taxon>
        <taxon>Pseudomonadati</taxon>
        <taxon>Pseudomonadota</taxon>
        <taxon>Alphaproteobacteria</taxon>
        <taxon>Rhodobacterales</taxon>
        <taxon>Paracoccaceae</taxon>
        <taxon>Paracoccus</taxon>
    </lineage>
</organism>
<dbReference type="InterPro" id="IPR020843">
    <property type="entry name" value="ER"/>
</dbReference>
<dbReference type="PANTHER" id="PTHR48106">
    <property type="entry name" value="QUINONE OXIDOREDUCTASE PIG3-RELATED"/>
    <property type="match status" value="1"/>
</dbReference>
<dbReference type="Gene3D" id="3.90.180.10">
    <property type="entry name" value="Medium-chain alcohol dehydrogenases, catalytic domain"/>
    <property type="match status" value="1"/>
</dbReference>
<evidence type="ECO:0000259" key="3">
    <source>
        <dbReference type="SMART" id="SM00829"/>
    </source>
</evidence>
<dbReference type="AlphaFoldDB" id="A0A4U0QLG4"/>
<dbReference type="Gene3D" id="3.40.50.720">
    <property type="entry name" value="NAD(P)-binding Rossmann-like Domain"/>
    <property type="match status" value="1"/>
</dbReference>
<dbReference type="Proteomes" id="UP000306223">
    <property type="component" value="Unassembled WGS sequence"/>
</dbReference>
<evidence type="ECO:0000313" key="5">
    <source>
        <dbReference type="Proteomes" id="UP000306223"/>
    </source>
</evidence>
<dbReference type="CDD" id="cd08268">
    <property type="entry name" value="MDR2"/>
    <property type="match status" value="1"/>
</dbReference>
<comment type="caution">
    <text evidence="4">The sequence shown here is derived from an EMBL/GenBank/DDBJ whole genome shotgun (WGS) entry which is preliminary data.</text>
</comment>
<reference evidence="4 5" key="1">
    <citation type="submission" date="2019-04" db="EMBL/GenBank/DDBJ databases">
        <authorList>
            <person name="Li J."/>
        </authorList>
    </citation>
    <scope>NUCLEOTIDE SEQUENCE [LARGE SCALE GENOMIC DNA]</scope>
    <source>
        <strain evidence="4 5">CCTCC AB2016182</strain>
    </source>
</reference>
<evidence type="ECO:0000313" key="4">
    <source>
        <dbReference type="EMBL" id="TJZ76884.1"/>
    </source>
</evidence>
<keyword evidence="1" id="KW-0521">NADP</keyword>
<protein>
    <submittedName>
        <fullName evidence="4">NADPH:quinone reductase</fullName>
    </submittedName>
</protein>
<dbReference type="GO" id="GO:0016651">
    <property type="term" value="F:oxidoreductase activity, acting on NAD(P)H"/>
    <property type="evidence" value="ECO:0007669"/>
    <property type="project" value="TreeGrafter"/>
</dbReference>
<dbReference type="Pfam" id="PF00107">
    <property type="entry name" value="ADH_zinc_N"/>
    <property type="match status" value="1"/>
</dbReference>
<accession>A0A4U0QLG4</accession>
<dbReference type="InterPro" id="IPR011032">
    <property type="entry name" value="GroES-like_sf"/>
</dbReference>
<dbReference type="SUPFAM" id="SSF51735">
    <property type="entry name" value="NAD(P)-binding Rossmann-fold domains"/>
    <property type="match status" value="1"/>
</dbReference>
<dbReference type="EMBL" id="SUNH01000072">
    <property type="protein sequence ID" value="TJZ76884.1"/>
    <property type="molecule type" value="Genomic_DNA"/>
</dbReference>
<dbReference type="SMART" id="SM00829">
    <property type="entry name" value="PKS_ER"/>
    <property type="match status" value="1"/>
</dbReference>
<dbReference type="SUPFAM" id="SSF50129">
    <property type="entry name" value="GroES-like"/>
    <property type="match status" value="1"/>
</dbReference>
<sequence length="271" mass="28356">MPIIPWNTQAVGADVAGFRIGDRVNVIPGASVTRHGTAADWLTLPARHVVPQPAGLGAPQAAAFWMSFVTAYGALVEVCRLSAGQWVLITAASSSVGLTALQIARAVGARPIATILGDCLRPAMLEVGAEAVVVSDREDLASRLVEITGDMATGGGLDAAFDAVGGPQVTAIAEAMRPHGTIVVHGALSPQPTPFPLKVALRNSLSLRGYVYSEVTRNPEVLARAARFAEEAIAAGFLMPRIDRVFPLDRIVHAHQHLESGAAFGKIVLQP</sequence>
<dbReference type="GO" id="GO:0070402">
    <property type="term" value="F:NADPH binding"/>
    <property type="evidence" value="ECO:0007669"/>
    <property type="project" value="TreeGrafter"/>
</dbReference>
<dbReference type="InterPro" id="IPR013149">
    <property type="entry name" value="ADH-like_C"/>
</dbReference>
<keyword evidence="2" id="KW-0560">Oxidoreductase</keyword>
<feature type="domain" description="Enoyl reductase (ER)" evidence="3">
    <location>
        <begin position="6"/>
        <end position="269"/>
    </location>
</feature>
<dbReference type="PANTHER" id="PTHR48106:SF18">
    <property type="entry name" value="QUINONE OXIDOREDUCTASE PIG3"/>
    <property type="match status" value="1"/>
</dbReference>